<dbReference type="EMBL" id="JANJQO010000017">
    <property type="protein sequence ID" value="KAJ2983774.1"/>
    <property type="molecule type" value="Genomic_DNA"/>
</dbReference>
<evidence type="ECO:0000313" key="1">
    <source>
        <dbReference type="EMBL" id="KAJ2983774.1"/>
    </source>
</evidence>
<keyword evidence="2" id="KW-1185">Reference proteome</keyword>
<protein>
    <submittedName>
        <fullName evidence="1">Uncharacterized protein</fullName>
    </submittedName>
</protein>
<comment type="caution">
    <text evidence="1">The sequence shown here is derived from an EMBL/GenBank/DDBJ whole genome shotgun (WGS) entry which is preliminary data.</text>
</comment>
<accession>A0ACC1NXI1</accession>
<reference evidence="1" key="1">
    <citation type="submission" date="2022-08" db="EMBL/GenBank/DDBJ databases">
        <title>Genome Sequence of Lecanicillium fungicola.</title>
        <authorList>
            <person name="Buettner E."/>
        </authorList>
    </citation>
    <scope>NUCLEOTIDE SEQUENCE</scope>
    <source>
        <strain evidence="1">Babe33</strain>
    </source>
</reference>
<organism evidence="1 2">
    <name type="scientific">Zarea fungicola</name>
    <dbReference type="NCBI Taxonomy" id="93591"/>
    <lineage>
        <taxon>Eukaryota</taxon>
        <taxon>Fungi</taxon>
        <taxon>Dikarya</taxon>
        <taxon>Ascomycota</taxon>
        <taxon>Pezizomycotina</taxon>
        <taxon>Sordariomycetes</taxon>
        <taxon>Hypocreomycetidae</taxon>
        <taxon>Hypocreales</taxon>
        <taxon>Cordycipitaceae</taxon>
        <taxon>Zarea</taxon>
    </lineage>
</organism>
<dbReference type="Proteomes" id="UP001143910">
    <property type="component" value="Unassembled WGS sequence"/>
</dbReference>
<name>A0ACC1NXI1_9HYPO</name>
<evidence type="ECO:0000313" key="2">
    <source>
        <dbReference type="Proteomes" id="UP001143910"/>
    </source>
</evidence>
<proteinExistence type="predicted"/>
<gene>
    <name evidence="1" type="ORF">NQ176_g460</name>
</gene>
<sequence>MVLAVPSKHMLATGLSLQAASGFTAILKEFDTKSVAVGTFVNVYVASIRAAARIVRIQSEADGLEPGNTATDELEVFSLNEDMETLETREAETSGAVEVTLELLHTREWIEMGSRVIILEGGTRDRSGLEGYVGKVVEIID</sequence>